<dbReference type="Gene3D" id="1.50.10.10">
    <property type="match status" value="1"/>
</dbReference>
<feature type="domain" description="Glycosyl hydrolase family 95 N-terminal" evidence="2">
    <location>
        <begin position="40"/>
        <end position="291"/>
    </location>
</feature>
<dbReference type="InterPro" id="IPR049053">
    <property type="entry name" value="AFCA-like_C"/>
</dbReference>
<dbReference type="PIRSF" id="PIRSF007663">
    <property type="entry name" value="UCP007663"/>
    <property type="match status" value="1"/>
</dbReference>
<proteinExistence type="predicted"/>
<evidence type="ECO:0000259" key="2">
    <source>
        <dbReference type="Pfam" id="PF14498"/>
    </source>
</evidence>
<accession>A0A5C6DVG2</accession>
<dbReference type="Pfam" id="PF22124">
    <property type="entry name" value="Glyco_hydro_95_cat"/>
    <property type="match status" value="1"/>
</dbReference>
<evidence type="ECO:0000259" key="4">
    <source>
        <dbReference type="Pfam" id="PF22124"/>
    </source>
</evidence>
<dbReference type="InterPro" id="IPR054363">
    <property type="entry name" value="GH95_cat"/>
</dbReference>
<sequence precursor="true">MPRKILPFVSLLLFAAISQAATAPQIPETLPVPLRGFVSREPAETWESGLITGNGTIGANMLSRPLEERIIFTHERLFLPQGPPTMPPDTSARLFEIRRLIDRGLYRQATQLAFDLSGQPDFLYPDPFVPAFDLTIVSEQAGEISRYARSVDFQTGEATVHWQDDRGRFERRLFVSRKDGVAVLAINASAPGSIHCRLALEPRKPSDKLDAKTLQRSQTVFNECVKDIVTGADESGLTFTNQFSKAYPGSIHSLEAVARVESIGGTRTPNEDGSLEIKDADQVLVLVDLKPLYDPDASTIDKTKAMLAGLPKDYQQLLGRHAKIHGELFNRMRLDIGGEADHRRTTEDLLVDSSYEKLNRALIEKVFDAGRYNIISCTGELPPVLQGVWGGTYAPGWASDFTHNGNVPSAIASNMMGNMPELMLAYTSYIESIEPWLEINAKHMFGARGVVLPSRSTTHGFNNALVDTFAGGFWVAGAAWASHFFYDYYLYTGDREFLANHALPFMEKSALFFEDYLYEGDDGKLVFSPTQSPENTPGNSNSQGTFNATMDVAAAKELLTNLIAASKALDKNAGKIPVWQAMLDKMPAYMINDEGIIKEWLTPRLENNDSHRHSSQLYPLYDGMTPEIAESPELQAAFKKSIEYKLDKHWKNNQTGFMSFGLVQLGQASTSLGESELAYHCLTHLVNRFWLSNLASMHNHRSLFNMDISGGMPAVIIKMLVASEPGKIQLLPALPKQWPTGQIDGVLCRGAIEIETLKWAPNKVELTLTSKQAQTIVLSVPAAIVESTASCTEGSVELSTTGSRRQVSLGLPGGKRVKVVLQLQS</sequence>
<feature type="signal peptide" evidence="1">
    <location>
        <begin position="1"/>
        <end position="20"/>
    </location>
</feature>
<dbReference type="Pfam" id="PF21307">
    <property type="entry name" value="Glyco_hydro_95_C"/>
    <property type="match status" value="1"/>
</dbReference>
<evidence type="ECO:0000313" key="5">
    <source>
        <dbReference type="EMBL" id="TWU39937.1"/>
    </source>
</evidence>
<dbReference type="Proteomes" id="UP000315471">
    <property type="component" value="Unassembled WGS sequence"/>
</dbReference>
<protein>
    <submittedName>
        <fullName evidence="5">Uncharacterized protein</fullName>
    </submittedName>
</protein>
<dbReference type="InterPro" id="IPR012341">
    <property type="entry name" value="6hp_glycosidase-like_sf"/>
</dbReference>
<evidence type="ECO:0000256" key="1">
    <source>
        <dbReference type="SAM" id="SignalP"/>
    </source>
</evidence>
<dbReference type="InterPro" id="IPR027414">
    <property type="entry name" value="GH95_N_dom"/>
</dbReference>
<keyword evidence="1" id="KW-0732">Signal</keyword>
<dbReference type="RefSeq" id="WP_197171602.1">
    <property type="nucleotide sequence ID" value="NZ_SJPY01000005.1"/>
</dbReference>
<keyword evidence="6" id="KW-1185">Reference proteome</keyword>
<dbReference type="GO" id="GO:0004560">
    <property type="term" value="F:alpha-L-fucosidase activity"/>
    <property type="evidence" value="ECO:0007669"/>
    <property type="project" value="InterPro"/>
</dbReference>
<dbReference type="Gene3D" id="2.70.98.50">
    <property type="entry name" value="putative glycoside hydrolase family protein from bacillus halodurans"/>
    <property type="match status" value="1"/>
</dbReference>
<reference evidence="5 6" key="1">
    <citation type="submission" date="2019-02" db="EMBL/GenBank/DDBJ databases">
        <title>Deep-cultivation of Planctomycetes and their phenomic and genomic characterization uncovers novel biology.</title>
        <authorList>
            <person name="Wiegand S."/>
            <person name="Jogler M."/>
            <person name="Boedeker C."/>
            <person name="Pinto D."/>
            <person name="Vollmers J."/>
            <person name="Rivas-Marin E."/>
            <person name="Kohn T."/>
            <person name="Peeters S.H."/>
            <person name="Heuer A."/>
            <person name="Rast P."/>
            <person name="Oberbeckmann S."/>
            <person name="Bunk B."/>
            <person name="Jeske O."/>
            <person name="Meyerdierks A."/>
            <person name="Storesund J.E."/>
            <person name="Kallscheuer N."/>
            <person name="Luecker S."/>
            <person name="Lage O.M."/>
            <person name="Pohl T."/>
            <person name="Merkel B.J."/>
            <person name="Hornburger P."/>
            <person name="Mueller R.-W."/>
            <person name="Bruemmer F."/>
            <person name="Labrenz M."/>
            <person name="Spormann A.M."/>
            <person name="Op Den Camp H."/>
            <person name="Overmann J."/>
            <person name="Amann R."/>
            <person name="Jetten M.S.M."/>
            <person name="Mascher T."/>
            <person name="Medema M.H."/>
            <person name="Devos D.P."/>
            <person name="Kaster A.-K."/>
            <person name="Ovreas L."/>
            <person name="Rohde M."/>
            <person name="Galperin M.Y."/>
            <person name="Jogler C."/>
        </authorList>
    </citation>
    <scope>NUCLEOTIDE SEQUENCE [LARGE SCALE GENOMIC DNA]</scope>
    <source>
        <strain evidence="5 6">Q31b</strain>
    </source>
</reference>
<comment type="caution">
    <text evidence="5">The sequence shown here is derived from an EMBL/GenBank/DDBJ whole genome shotgun (WGS) entry which is preliminary data.</text>
</comment>
<feature type="chain" id="PRO_5022660771" evidence="1">
    <location>
        <begin position="21"/>
        <end position="825"/>
    </location>
</feature>
<dbReference type="InterPro" id="IPR008928">
    <property type="entry name" value="6-hairpin_glycosidase_sf"/>
</dbReference>
<feature type="domain" description="Alpha fucosidase A-like C-terminal" evidence="3">
    <location>
        <begin position="723"/>
        <end position="786"/>
    </location>
</feature>
<dbReference type="PANTHER" id="PTHR31084">
    <property type="entry name" value="ALPHA-L-FUCOSIDASE 2"/>
    <property type="match status" value="1"/>
</dbReference>
<dbReference type="Pfam" id="PF14498">
    <property type="entry name" value="Glyco_hyd_65N_2"/>
    <property type="match status" value="1"/>
</dbReference>
<dbReference type="InterPro" id="IPR013780">
    <property type="entry name" value="Glyco_hydro_b"/>
</dbReference>
<dbReference type="SUPFAM" id="SSF48208">
    <property type="entry name" value="Six-hairpin glycosidases"/>
    <property type="match status" value="1"/>
</dbReference>
<dbReference type="Gene3D" id="2.60.40.1180">
    <property type="entry name" value="Golgi alpha-mannosidase II"/>
    <property type="match status" value="1"/>
</dbReference>
<evidence type="ECO:0000313" key="6">
    <source>
        <dbReference type="Proteomes" id="UP000315471"/>
    </source>
</evidence>
<name>A0A5C6DVG2_9BACT</name>
<dbReference type="EMBL" id="SJPY01000005">
    <property type="protein sequence ID" value="TWU39937.1"/>
    <property type="molecule type" value="Genomic_DNA"/>
</dbReference>
<dbReference type="GO" id="GO:0005975">
    <property type="term" value="P:carbohydrate metabolic process"/>
    <property type="evidence" value="ECO:0007669"/>
    <property type="project" value="InterPro"/>
</dbReference>
<dbReference type="AlphaFoldDB" id="A0A5C6DVG2"/>
<dbReference type="PANTHER" id="PTHR31084:SF0">
    <property type="entry name" value="ALPHA-L-FUCOSIDASE 2"/>
    <property type="match status" value="1"/>
</dbReference>
<organism evidence="5 6">
    <name type="scientific">Novipirellula aureliae</name>
    <dbReference type="NCBI Taxonomy" id="2527966"/>
    <lineage>
        <taxon>Bacteria</taxon>
        <taxon>Pseudomonadati</taxon>
        <taxon>Planctomycetota</taxon>
        <taxon>Planctomycetia</taxon>
        <taxon>Pirellulales</taxon>
        <taxon>Pirellulaceae</taxon>
        <taxon>Novipirellula</taxon>
    </lineage>
</organism>
<gene>
    <name evidence="5" type="ORF">Q31b_32530</name>
</gene>
<feature type="domain" description="Glycosyl hydrolase family 95 catalytic" evidence="4">
    <location>
        <begin position="314"/>
        <end position="720"/>
    </location>
</feature>
<dbReference type="InterPro" id="IPR016518">
    <property type="entry name" value="Alpha-L-fucosidase"/>
</dbReference>
<evidence type="ECO:0000259" key="3">
    <source>
        <dbReference type="Pfam" id="PF21307"/>
    </source>
</evidence>